<dbReference type="InterPro" id="IPR002048">
    <property type="entry name" value="EF_hand_dom"/>
</dbReference>
<feature type="compositionally biased region" description="Polar residues" evidence="6">
    <location>
        <begin position="69"/>
        <end position="82"/>
    </location>
</feature>
<dbReference type="PANTHER" id="PTHR10037:SF62">
    <property type="entry name" value="SODIUM CHANNEL PROTEIN 60E"/>
    <property type="match status" value="1"/>
</dbReference>
<dbReference type="PROSITE" id="PS00018">
    <property type="entry name" value="EF_HAND_1"/>
    <property type="match status" value="1"/>
</dbReference>
<evidence type="ECO:0000313" key="10">
    <source>
        <dbReference type="EMBL" id="CAL1168418.1"/>
    </source>
</evidence>
<evidence type="ECO:0000256" key="4">
    <source>
        <dbReference type="ARBA" id="ARBA00022989"/>
    </source>
</evidence>
<keyword evidence="4 7" id="KW-1133">Transmembrane helix</keyword>
<organism evidence="9">
    <name type="scientific">Cladocopium goreaui</name>
    <dbReference type="NCBI Taxonomy" id="2562237"/>
    <lineage>
        <taxon>Eukaryota</taxon>
        <taxon>Sar</taxon>
        <taxon>Alveolata</taxon>
        <taxon>Dinophyceae</taxon>
        <taxon>Suessiales</taxon>
        <taxon>Symbiodiniaceae</taxon>
        <taxon>Cladocopium</taxon>
    </lineage>
</organism>
<comment type="subcellular location">
    <subcellularLocation>
        <location evidence="1">Membrane</location>
        <topology evidence="1">Multi-pass membrane protein</topology>
    </subcellularLocation>
</comment>
<dbReference type="SUPFAM" id="SSF47473">
    <property type="entry name" value="EF-hand"/>
    <property type="match status" value="1"/>
</dbReference>
<dbReference type="EMBL" id="CAMXCT010006511">
    <property type="protein sequence ID" value="CAI4015043.1"/>
    <property type="molecule type" value="Genomic_DNA"/>
</dbReference>
<keyword evidence="3" id="KW-0106">Calcium</keyword>
<dbReference type="Gene3D" id="1.10.238.10">
    <property type="entry name" value="EF-hand"/>
    <property type="match status" value="1"/>
</dbReference>
<feature type="region of interest" description="Disordered" evidence="6">
    <location>
        <begin position="69"/>
        <end position="92"/>
    </location>
</feature>
<keyword evidence="2 7" id="KW-0812">Transmembrane</keyword>
<sequence length="526" mass="59425">MPVPGSECGPGRPLQEEFFLAALDAKFAQQEQLIRGLLEAAPAPAVQSAVQSVQPRQVAFLFGGDSKFSQPETSVSHQQSDDPSVEPPRTVKPTKKTLATLGAQVMSEKWIKDPPLKAFVKEKLDLPIGCVVLANVVLMIIHSQWVGISTDVSLGLIESSDTFFSQEFFDITEYIFFGIYLVDLVVRIAVLRREWYYDPKRGLMYMNVFDAFLVLLNFSELLVLPFLDSGATPELNTNQIRLIKLTRVFRTLRVVKTLSMLRQLRHLVATCIASIGALFWSLVLLLFLKLIFALMLSQTMQLYIQSPQENYEDRLLMNNWYGNFSRSMYTFFEITYSGGWPLLVRPVLEKVSAWYAIPFLLYVTLVVFATLRIVTALFLKETLSTAANDAEMVIEDSRRFALQYQKKLEELFRLVDDDSDGHLTAEEFVQAMKLPSVEQYLAYLEITVRDCGPLFDILAGDDGLITISEFCRGIMQLKGTARALDIVVLQHENSKLMRECKKTRKMMETLAATSPPLDSPGAETIS</sequence>
<evidence type="ECO:0000256" key="2">
    <source>
        <dbReference type="ARBA" id="ARBA00022692"/>
    </source>
</evidence>
<reference evidence="10" key="2">
    <citation type="submission" date="2024-04" db="EMBL/GenBank/DDBJ databases">
        <authorList>
            <person name="Chen Y."/>
            <person name="Shah S."/>
            <person name="Dougan E. K."/>
            <person name="Thang M."/>
            <person name="Chan C."/>
        </authorList>
    </citation>
    <scope>NUCLEOTIDE SEQUENCE [LARGE SCALE GENOMIC DNA]</scope>
</reference>
<dbReference type="SUPFAM" id="SSF81324">
    <property type="entry name" value="Voltage-gated potassium channels"/>
    <property type="match status" value="1"/>
</dbReference>
<proteinExistence type="predicted"/>
<accession>A0A9P1GJ76</accession>
<dbReference type="Proteomes" id="UP001152797">
    <property type="component" value="Unassembled WGS sequence"/>
</dbReference>
<feature type="domain" description="EF-hand" evidence="8">
    <location>
        <begin position="403"/>
        <end position="438"/>
    </location>
</feature>
<dbReference type="Pfam" id="PF00036">
    <property type="entry name" value="EF-hand_1"/>
    <property type="match status" value="1"/>
</dbReference>
<evidence type="ECO:0000256" key="3">
    <source>
        <dbReference type="ARBA" id="ARBA00022837"/>
    </source>
</evidence>
<gene>
    <name evidence="9" type="ORF">C1SCF055_LOCUS39896</name>
</gene>
<dbReference type="Gene3D" id="1.20.120.350">
    <property type="entry name" value="Voltage-gated potassium channels. Chain C"/>
    <property type="match status" value="1"/>
</dbReference>
<evidence type="ECO:0000256" key="5">
    <source>
        <dbReference type="ARBA" id="ARBA00023136"/>
    </source>
</evidence>
<evidence type="ECO:0000313" key="11">
    <source>
        <dbReference type="EMBL" id="CAL4802355.1"/>
    </source>
</evidence>
<feature type="transmembrane region" description="Helical" evidence="7">
    <location>
        <begin position="353"/>
        <end position="379"/>
    </location>
</feature>
<dbReference type="OrthoDB" id="418358at2759"/>
<evidence type="ECO:0000256" key="1">
    <source>
        <dbReference type="ARBA" id="ARBA00004141"/>
    </source>
</evidence>
<dbReference type="InterPro" id="IPR011992">
    <property type="entry name" value="EF-hand-dom_pair"/>
</dbReference>
<dbReference type="InterPro" id="IPR018247">
    <property type="entry name" value="EF_Hand_1_Ca_BS"/>
</dbReference>
<protein>
    <submittedName>
        <fullName evidence="11">Sodium channel protein type 11 subunit alpha</fullName>
    </submittedName>
</protein>
<dbReference type="InterPro" id="IPR043203">
    <property type="entry name" value="VGCC_Ca_Na"/>
</dbReference>
<dbReference type="GO" id="GO:0005248">
    <property type="term" value="F:voltage-gated sodium channel activity"/>
    <property type="evidence" value="ECO:0007669"/>
    <property type="project" value="TreeGrafter"/>
</dbReference>
<evidence type="ECO:0000313" key="12">
    <source>
        <dbReference type="Proteomes" id="UP001152797"/>
    </source>
</evidence>
<feature type="transmembrane region" description="Helical" evidence="7">
    <location>
        <begin position="168"/>
        <end position="190"/>
    </location>
</feature>
<dbReference type="CDD" id="cd00051">
    <property type="entry name" value="EFh"/>
    <property type="match status" value="1"/>
</dbReference>
<evidence type="ECO:0000259" key="8">
    <source>
        <dbReference type="PROSITE" id="PS50222"/>
    </source>
</evidence>
<keyword evidence="5 7" id="KW-0472">Membrane</keyword>
<dbReference type="EMBL" id="CAMXCT020006511">
    <property type="protein sequence ID" value="CAL1168418.1"/>
    <property type="molecule type" value="Genomic_DNA"/>
</dbReference>
<keyword evidence="11" id="KW-0407">Ion channel</keyword>
<comment type="caution">
    <text evidence="9">The sequence shown here is derived from an EMBL/GenBank/DDBJ whole genome shotgun (WGS) entry which is preliminary data.</text>
</comment>
<feature type="transmembrane region" description="Helical" evidence="7">
    <location>
        <begin position="126"/>
        <end position="148"/>
    </location>
</feature>
<dbReference type="AlphaFoldDB" id="A0A9P1GJ76"/>
<evidence type="ECO:0000313" key="9">
    <source>
        <dbReference type="EMBL" id="CAI4015043.1"/>
    </source>
</evidence>
<keyword evidence="11" id="KW-0813">Transport</keyword>
<dbReference type="GO" id="GO:0005509">
    <property type="term" value="F:calcium ion binding"/>
    <property type="evidence" value="ECO:0007669"/>
    <property type="project" value="InterPro"/>
</dbReference>
<dbReference type="Pfam" id="PF00520">
    <property type="entry name" value="Ion_trans"/>
    <property type="match status" value="1"/>
</dbReference>
<dbReference type="PANTHER" id="PTHR10037">
    <property type="entry name" value="VOLTAGE-GATED CATION CHANNEL CALCIUM AND SODIUM"/>
    <property type="match status" value="1"/>
</dbReference>
<dbReference type="InterPro" id="IPR005821">
    <property type="entry name" value="Ion_trans_dom"/>
</dbReference>
<dbReference type="InterPro" id="IPR027359">
    <property type="entry name" value="Volt_channel_dom_sf"/>
</dbReference>
<dbReference type="GO" id="GO:0001518">
    <property type="term" value="C:voltage-gated sodium channel complex"/>
    <property type="evidence" value="ECO:0007669"/>
    <property type="project" value="TreeGrafter"/>
</dbReference>
<dbReference type="Gene3D" id="1.10.287.70">
    <property type="match status" value="1"/>
</dbReference>
<evidence type="ECO:0000256" key="6">
    <source>
        <dbReference type="SAM" id="MobiDB-lite"/>
    </source>
</evidence>
<reference evidence="9" key="1">
    <citation type="submission" date="2022-10" db="EMBL/GenBank/DDBJ databases">
        <authorList>
            <person name="Chen Y."/>
            <person name="Dougan E. K."/>
            <person name="Chan C."/>
            <person name="Rhodes N."/>
            <person name="Thang M."/>
        </authorList>
    </citation>
    <scope>NUCLEOTIDE SEQUENCE</scope>
</reference>
<feature type="transmembrane region" description="Helical" evidence="7">
    <location>
        <begin position="267"/>
        <end position="292"/>
    </location>
</feature>
<dbReference type="SMART" id="SM00054">
    <property type="entry name" value="EFh"/>
    <property type="match status" value="1"/>
</dbReference>
<evidence type="ECO:0000256" key="7">
    <source>
        <dbReference type="SAM" id="Phobius"/>
    </source>
</evidence>
<dbReference type="EMBL" id="CAMXCT030006511">
    <property type="protein sequence ID" value="CAL4802355.1"/>
    <property type="molecule type" value="Genomic_DNA"/>
</dbReference>
<keyword evidence="11" id="KW-0406">Ion transport</keyword>
<name>A0A9P1GJ76_9DINO</name>
<feature type="transmembrane region" description="Helical" evidence="7">
    <location>
        <begin position="202"/>
        <end position="227"/>
    </location>
</feature>
<dbReference type="PROSITE" id="PS50222">
    <property type="entry name" value="EF_HAND_2"/>
    <property type="match status" value="1"/>
</dbReference>
<keyword evidence="12" id="KW-1185">Reference proteome</keyword>